<evidence type="ECO:0000313" key="4">
    <source>
        <dbReference type="Proteomes" id="UP000287853"/>
    </source>
</evidence>
<protein>
    <submittedName>
        <fullName evidence="3">Ribosome-associated protein</fullName>
    </submittedName>
</protein>
<evidence type="ECO:0000313" key="3">
    <source>
        <dbReference type="EMBL" id="RWX45182.1"/>
    </source>
</evidence>
<dbReference type="Pfam" id="PF00472">
    <property type="entry name" value="RF-1"/>
    <property type="match status" value="1"/>
</dbReference>
<dbReference type="GO" id="GO:0003747">
    <property type="term" value="F:translation release factor activity"/>
    <property type="evidence" value="ECO:0007669"/>
    <property type="project" value="InterPro"/>
</dbReference>
<evidence type="ECO:0000256" key="1">
    <source>
        <dbReference type="SAM" id="MobiDB-lite"/>
    </source>
</evidence>
<comment type="caution">
    <text evidence="3">The sequence shown here is derived from an EMBL/GenBank/DDBJ whole genome shotgun (WGS) entry which is preliminary data.</text>
</comment>
<organism evidence="3 4">
    <name type="scientific">Candidatus Electrothrix aarhusensis</name>
    <dbReference type="NCBI Taxonomy" id="1859131"/>
    <lineage>
        <taxon>Bacteria</taxon>
        <taxon>Pseudomonadati</taxon>
        <taxon>Thermodesulfobacteriota</taxon>
        <taxon>Desulfobulbia</taxon>
        <taxon>Desulfobulbales</taxon>
        <taxon>Desulfobulbaceae</taxon>
        <taxon>Candidatus Electrothrix</taxon>
    </lineage>
</organism>
<dbReference type="InterPro" id="IPR000352">
    <property type="entry name" value="Pep_chain_release_fac_I"/>
</dbReference>
<feature type="domain" description="Prokaryotic-type class I peptide chain release factors" evidence="2">
    <location>
        <begin position="26"/>
        <end position="42"/>
    </location>
</feature>
<name>A0A444IWJ9_9BACT</name>
<dbReference type="GO" id="GO:0004045">
    <property type="term" value="F:peptidyl-tRNA hydrolase activity"/>
    <property type="evidence" value="ECO:0007669"/>
    <property type="project" value="TreeGrafter"/>
</dbReference>
<accession>A0A444IWJ9</accession>
<gene>
    <name evidence="3" type="ORF">H206_01356</name>
</gene>
<keyword evidence="4" id="KW-1185">Reference proteome</keyword>
<dbReference type="PANTHER" id="PTHR47814">
    <property type="entry name" value="PEPTIDYL-TRNA HYDROLASE ARFB"/>
    <property type="match status" value="1"/>
</dbReference>
<dbReference type="GO" id="GO:0072344">
    <property type="term" value="P:rescue of stalled ribosome"/>
    <property type="evidence" value="ECO:0007669"/>
    <property type="project" value="TreeGrafter"/>
</dbReference>
<dbReference type="GO" id="GO:0043022">
    <property type="term" value="F:ribosome binding"/>
    <property type="evidence" value="ECO:0007669"/>
    <property type="project" value="TreeGrafter"/>
</dbReference>
<reference evidence="3 4" key="1">
    <citation type="submission" date="2017-01" db="EMBL/GenBank/DDBJ databases">
        <title>The cable genome- insights into the physiology and evolution of filamentous bacteria capable of sulfide oxidation via long distance electron transfer.</title>
        <authorList>
            <person name="Schreiber L."/>
            <person name="Bjerg J.T."/>
            <person name="Boggild A."/>
            <person name="Van De Vossenberg J."/>
            <person name="Meysman F."/>
            <person name="Nielsen L.P."/>
            <person name="Schramm A."/>
            <person name="Kjeldsen K.U."/>
        </authorList>
    </citation>
    <scope>NUCLEOTIDE SEQUENCE [LARGE SCALE GENOMIC DNA]</scope>
    <source>
        <strain evidence="3">MCF</strain>
    </source>
</reference>
<evidence type="ECO:0000259" key="2">
    <source>
        <dbReference type="PROSITE" id="PS00745"/>
    </source>
</evidence>
<dbReference type="Proteomes" id="UP000287853">
    <property type="component" value="Unassembled WGS sequence"/>
</dbReference>
<feature type="compositionally biased region" description="Basic residues" evidence="1">
    <location>
        <begin position="109"/>
        <end position="140"/>
    </location>
</feature>
<dbReference type="Gene3D" id="3.30.160.20">
    <property type="match status" value="1"/>
</dbReference>
<dbReference type="EMBL" id="MTKO01000081">
    <property type="protein sequence ID" value="RWX45182.1"/>
    <property type="molecule type" value="Genomic_DNA"/>
</dbReference>
<sequence length="146" mass="16969">MDNREHYRITSSCAIPVAELFFSYSRSSGKGGQHVNKVNTKVSLSFDLEASPSLIEEQKSLLKYRLSNRLNKQGVLRLDGDRQRSQRSNQEEVIQRFILLMRDALHVQATRKKTKPSRNAKQRRLQGKKKRGQLKQQRGKRGFDQE</sequence>
<dbReference type="PROSITE" id="PS00745">
    <property type="entry name" value="RF_PROK_I"/>
    <property type="match status" value="1"/>
</dbReference>
<dbReference type="SUPFAM" id="SSF110916">
    <property type="entry name" value="Peptidyl-tRNA hydrolase domain-like"/>
    <property type="match status" value="1"/>
</dbReference>
<feature type="region of interest" description="Disordered" evidence="1">
    <location>
        <begin position="108"/>
        <end position="146"/>
    </location>
</feature>
<dbReference type="PANTHER" id="PTHR47814:SF1">
    <property type="entry name" value="PEPTIDYL-TRNA HYDROLASE ARFB"/>
    <property type="match status" value="1"/>
</dbReference>
<dbReference type="AlphaFoldDB" id="A0A444IWJ9"/>
<dbReference type="NCBIfam" id="NF006718">
    <property type="entry name" value="PRK09256.1"/>
    <property type="match status" value="1"/>
</dbReference>
<proteinExistence type="predicted"/>